<dbReference type="Proteomes" id="UP000198238">
    <property type="component" value="Chromosome"/>
</dbReference>
<keyword evidence="5" id="KW-0805">Transcription regulation</keyword>
<evidence type="ECO:0000256" key="6">
    <source>
        <dbReference type="ARBA" id="ARBA00023163"/>
    </source>
</evidence>
<dbReference type="CDD" id="cd17550">
    <property type="entry name" value="REC_NtrX-like"/>
    <property type="match status" value="1"/>
</dbReference>
<gene>
    <name evidence="10" type="ORF">BG910_05205</name>
</gene>
<protein>
    <submittedName>
        <fullName evidence="10">Transcriptional regulator</fullName>
    </submittedName>
</protein>
<dbReference type="InterPro" id="IPR001789">
    <property type="entry name" value="Sig_transdc_resp-reg_receiver"/>
</dbReference>
<dbReference type="FunFam" id="3.40.50.2300:FF:000018">
    <property type="entry name" value="DNA-binding transcriptional regulator NtrC"/>
    <property type="match status" value="1"/>
</dbReference>
<dbReference type="Pfam" id="PF14532">
    <property type="entry name" value="Sigma54_activ_2"/>
    <property type="match status" value="1"/>
</dbReference>
<evidence type="ECO:0000256" key="2">
    <source>
        <dbReference type="ARBA" id="ARBA00022741"/>
    </source>
</evidence>
<dbReference type="GO" id="GO:0005524">
    <property type="term" value="F:ATP binding"/>
    <property type="evidence" value="ECO:0007669"/>
    <property type="project" value="UniProtKB-KW"/>
</dbReference>
<reference evidence="10 11" key="1">
    <citation type="submission" date="2017-06" db="EMBL/GenBank/DDBJ databases">
        <title>Neisseria chenwenguii sp. nov., isolated from the intestinal contents of Tibetan Plateau Pika in Yushu, Qinghai Province, China.</title>
        <authorList>
            <person name="Zhang G."/>
        </authorList>
    </citation>
    <scope>NUCLEOTIDE SEQUENCE [LARGE SCALE GENOMIC DNA]</scope>
    <source>
        <strain evidence="10 11">10023</strain>
    </source>
</reference>
<dbReference type="PANTHER" id="PTHR32071">
    <property type="entry name" value="TRANSCRIPTIONAL REGULATORY PROTEIN"/>
    <property type="match status" value="1"/>
</dbReference>
<dbReference type="InterPro" id="IPR002197">
    <property type="entry name" value="HTH_Fis"/>
</dbReference>
<dbReference type="Gene3D" id="1.10.10.60">
    <property type="entry name" value="Homeodomain-like"/>
    <property type="match status" value="1"/>
</dbReference>
<keyword evidence="2" id="KW-0547">Nucleotide-binding</keyword>
<dbReference type="GO" id="GO:0000160">
    <property type="term" value="P:phosphorelay signal transduction system"/>
    <property type="evidence" value="ECO:0007669"/>
    <property type="project" value="UniProtKB-KW"/>
</dbReference>
<evidence type="ECO:0000256" key="1">
    <source>
        <dbReference type="ARBA" id="ARBA00022553"/>
    </source>
</evidence>
<dbReference type="PROSITE" id="PS50110">
    <property type="entry name" value="RESPONSE_REGULATORY"/>
    <property type="match status" value="1"/>
</dbReference>
<feature type="modified residue" description="4-aspartylphosphate" evidence="7">
    <location>
        <position position="54"/>
    </location>
</feature>
<keyword evidence="11" id="KW-1185">Reference proteome</keyword>
<keyword evidence="3" id="KW-0067">ATP-binding</keyword>
<evidence type="ECO:0000313" key="10">
    <source>
        <dbReference type="EMBL" id="ASK27216.1"/>
    </source>
</evidence>
<dbReference type="PANTHER" id="PTHR32071:SF17">
    <property type="entry name" value="TRANSCRIPTIONAL REGULATOR (NTRC FAMILY)"/>
    <property type="match status" value="1"/>
</dbReference>
<dbReference type="InterPro" id="IPR009057">
    <property type="entry name" value="Homeodomain-like_sf"/>
</dbReference>
<dbReference type="RefSeq" id="WP_089035928.1">
    <property type="nucleotide sequence ID" value="NZ_CP022278.1"/>
</dbReference>
<dbReference type="Gene3D" id="3.40.50.300">
    <property type="entry name" value="P-loop containing nucleotide triphosphate hydrolases"/>
    <property type="match status" value="1"/>
</dbReference>
<dbReference type="Pfam" id="PF25601">
    <property type="entry name" value="AAA_lid_14"/>
    <property type="match status" value="1"/>
</dbReference>
<dbReference type="InterPro" id="IPR058031">
    <property type="entry name" value="AAA_lid_NorR"/>
</dbReference>
<dbReference type="PROSITE" id="PS50045">
    <property type="entry name" value="SIGMA54_INTERACT_4"/>
    <property type="match status" value="1"/>
</dbReference>
<dbReference type="SUPFAM" id="SSF46689">
    <property type="entry name" value="Homeodomain-like"/>
    <property type="match status" value="1"/>
</dbReference>
<proteinExistence type="predicted"/>
<dbReference type="InterPro" id="IPR002078">
    <property type="entry name" value="Sigma_54_int"/>
</dbReference>
<name>A0A220S1G9_9NEIS</name>
<evidence type="ECO:0000256" key="5">
    <source>
        <dbReference type="ARBA" id="ARBA00023015"/>
    </source>
</evidence>
<dbReference type="InterPro" id="IPR011006">
    <property type="entry name" value="CheY-like_superfamily"/>
</dbReference>
<keyword evidence="6" id="KW-0804">Transcription</keyword>
<evidence type="ECO:0000313" key="11">
    <source>
        <dbReference type="Proteomes" id="UP000198238"/>
    </source>
</evidence>
<dbReference type="Gene3D" id="1.10.8.60">
    <property type="match status" value="1"/>
</dbReference>
<organism evidence="10 11">
    <name type="scientific">Neisseria chenwenguii</name>
    <dbReference type="NCBI Taxonomy" id="1853278"/>
    <lineage>
        <taxon>Bacteria</taxon>
        <taxon>Pseudomonadati</taxon>
        <taxon>Pseudomonadota</taxon>
        <taxon>Betaproteobacteria</taxon>
        <taxon>Neisseriales</taxon>
        <taxon>Neisseriaceae</taxon>
        <taxon>Neisseria</taxon>
    </lineage>
</organism>
<dbReference type="GO" id="GO:0006355">
    <property type="term" value="P:regulation of DNA-templated transcription"/>
    <property type="evidence" value="ECO:0007669"/>
    <property type="project" value="InterPro"/>
</dbReference>
<sequence>MRNTDILIVDDEMGIRDLLSEILQDEGYTVALAENAEEARRLRHQARPAMVLLDIWMPDCDGITLLKEWAKNGQLNMPVVMMSGHASIDTAVEATRIGALDFLEKPIALQKLLAAVDRALKHGEMQAASGLTVDKLGNSPAIQDLNHKLDIASKQNGPILLTGEAGSPFELVAQYLRKTGTPWVEPAKIEHIVDTPLELLQKATNGVLYVGDISQYSKNIQKGIAFLLSKADRYSVRIIAASSKSVESLTENAGTDNKLPALLSRVVVNIPPLRSQPDDIGFLANRLSTELADSQKIPPVTFSAGALTVLRQYDWPGNYDQLRNTVKNLMLAVDGEEVQEQDVASELGQGGNASSSELIGGFNFNMPLRELREELERRYFEYHIAQEGSNMSRVAQKVGLERTHLYRKLKQLGIGVTRRPADRGCD</sequence>
<evidence type="ECO:0000259" key="8">
    <source>
        <dbReference type="PROSITE" id="PS50045"/>
    </source>
</evidence>
<dbReference type="GO" id="GO:0043565">
    <property type="term" value="F:sequence-specific DNA binding"/>
    <property type="evidence" value="ECO:0007669"/>
    <property type="project" value="InterPro"/>
</dbReference>
<dbReference type="AlphaFoldDB" id="A0A220S1G9"/>
<dbReference type="Gene3D" id="3.40.50.2300">
    <property type="match status" value="1"/>
</dbReference>
<evidence type="ECO:0000256" key="7">
    <source>
        <dbReference type="PROSITE-ProRule" id="PRU00169"/>
    </source>
</evidence>
<keyword evidence="4" id="KW-0902">Two-component regulatory system</keyword>
<dbReference type="Pfam" id="PF02954">
    <property type="entry name" value="HTH_8"/>
    <property type="match status" value="1"/>
</dbReference>
<dbReference type="SUPFAM" id="SSF52172">
    <property type="entry name" value="CheY-like"/>
    <property type="match status" value="1"/>
</dbReference>
<dbReference type="InterPro" id="IPR027417">
    <property type="entry name" value="P-loop_NTPase"/>
</dbReference>
<keyword evidence="1 7" id="KW-0597">Phosphoprotein</keyword>
<dbReference type="EMBL" id="CP022278">
    <property type="protein sequence ID" value="ASK27216.1"/>
    <property type="molecule type" value="Genomic_DNA"/>
</dbReference>
<evidence type="ECO:0000256" key="4">
    <source>
        <dbReference type="ARBA" id="ARBA00023012"/>
    </source>
</evidence>
<feature type="domain" description="Response regulatory" evidence="9">
    <location>
        <begin position="5"/>
        <end position="120"/>
    </location>
</feature>
<dbReference type="Pfam" id="PF00072">
    <property type="entry name" value="Response_reg"/>
    <property type="match status" value="1"/>
</dbReference>
<dbReference type="SMART" id="SM00448">
    <property type="entry name" value="REC"/>
    <property type="match status" value="1"/>
</dbReference>
<dbReference type="SUPFAM" id="SSF52540">
    <property type="entry name" value="P-loop containing nucleoside triphosphate hydrolases"/>
    <property type="match status" value="1"/>
</dbReference>
<accession>A0A220S1G9</accession>
<feature type="domain" description="Sigma-54 factor interaction" evidence="8">
    <location>
        <begin position="102"/>
        <end position="331"/>
    </location>
</feature>
<dbReference type="KEGG" id="nei:BG910_05205"/>
<evidence type="ECO:0000256" key="3">
    <source>
        <dbReference type="ARBA" id="ARBA00022840"/>
    </source>
</evidence>
<evidence type="ECO:0000259" key="9">
    <source>
        <dbReference type="PROSITE" id="PS50110"/>
    </source>
</evidence>